<feature type="signal peptide" evidence="1">
    <location>
        <begin position="1"/>
        <end position="18"/>
    </location>
</feature>
<evidence type="ECO:0000313" key="4">
    <source>
        <dbReference type="Proteomes" id="UP000032611"/>
    </source>
</evidence>
<dbReference type="PANTHER" id="PTHR34406">
    <property type="entry name" value="PROTEIN YCEI"/>
    <property type="match status" value="1"/>
</dbReference>
<evidence type="ECO:0000259" key="2">
    <source>
        <dbReference type="SMART" id="SM00867"/>
    </source>
</evidence>
<dbReference type="OrthoDB" id="9811006at2"/>
<sequence>MFRPVFLLTLLLVAPAVAAEEMAPGGAYVSDPAHTSVTWRVGHFGMSHYTARFTKIAAELDWKPEAPEQSMLFVTIDPASVRTDFPFPEVEDFDGKIGTAADFLAGTPIRFASERIEVDGDDTGKVYGALTMRGETHPAVIDVTFNGSLASHPMTKVATLGFSGTMAINRSDWGFTFAVPAISDAVDVLIESEFKPQGAQ</sequence>
<dbReference type="SUPFAM" id="SSF101874">
    <property type="entry name" value="YceI-like"/>
    <property type="match status" value="1"/>
</dbReference>
<proteinExistence type="predicted"/>
<dbReference type="Gene3D" id="2.40.128.110">
    <property type="entry name" value="Lipid/polyisoprenoid-binding, YceI-like"/>
    <property type="match status" value="1"/>
</dbReference>
<organism evidence="3 4">
    <name type="scientific">Martelella endophytica</name>
    <dbReference type="NCBI Taxonomy" id="1486262"/>
    <lineage>
        <taxon>Bacteria</taxon>
        <taxon>Pseudomonadati</taxon>
        <taxon>Pseudomonadota</taxon>
        <taxon>Alphaproteobacteria</taxon>
        <taxon>Hyphomicrobiales</taxon>
        <taxon>Aurantimonadaceae</taxon>
        <taxon>Martelella</taxon>
    </lineage>
</organism>
<dbReference type="SMART" id="SM00867">
    <property type="entry name" value="YceI"/>
    <property type="match status" value="1"/>
</dbReference>
<protein>
    <recommendedName>
        <fullName evidence="2">Lipid/polyisoprenoid-binding YceI-like domain-containing protein</fullName>
    </recommendedName>
</protein>
<dbReference type="PATRIC" id="fig|1486262.3.peg.4413"/>
<evidence type="ECO:0000256" key="1">
    <source>
        <dbReference type="SAM" id="SignalP"/>
    </source>
</evidence>
<dbReference type="HOGENOM" id="CLU_071003_1_1_5"/>
<dbReference type="EMBL" id="CP010803">
    <property type="protein sequence ID" value="AJY47641.1"/>
    <property type="molecule type" value="Genomic_DNA"/>
</dbReference>
<dbReference type="InterPro" id="IPR036761">
    <property type="entry name" value="TTHA0802/YceI-like_sf"/>
</dbReference>
<dbReference type="RefSeq" id="WP_045684196.1">
    <property type="nucleotide sequence ID" value="NZ_CP010803.1"/>
</dbReference>
<feature type="domain" description="Lipid/polyisoprenoid-binding YceI-like" evidence="2">
    <location>
        <begin position="27"/>
        <end position="195"/>
    </location>
</feature>
<evidence type="ECO:0000313" key="3">
    <source>
        <dbReference type="EMBL" id="AJY47641.1"/>
    </source>
</evidence>
<accession>A0A0D5LUA3</accession>
<dbReference type="STRING" id="1486262.TM49_21355"/>
<keyword evidence="1" id="KW-0732">Signal</keyword>
<dbReference type="PANTHER" id="PTHR34406:SF1">
    <property type="entry name" value="PROTEIN YCEI"/>
    <property type="match status" value="1"/>
</dbReference>
<dbReference type="InterPro" id="IPR007372">
    <property type="entry name" value="Lipid/polyisoprenoid-bd_YceI"/>
</dbReference>
<dbReference type="AlphaFoldDB" id="A0A0D5LUA3"/>
<feature type="chain" id="PRO_5002295284" description="Lipid/polyisoprenoid-binding YceI-like domain-containing protein" evidence="1">
    <location>
        <begin position="19"/>
        <end position="200"/>
    </location>
</feature>
<gene>
    <name evidence="3" type="ORF">TM49_21355</name>
</gene>
<name>A0A0D5LUA3_MAREN</name>
<dbReference type="Proteomes" id="UP000032611">
    <property type="component" value="Chromosome"/>
</dbReference>
<keyword evidence="4" id="KW-1185">Reference proteome</keyword>
<reference evidence="3 4" key="1">
    <citation type="journal article" date="2015" name="Genome Announc.">
        <title>Complete genome sequence of Martelella endophytica YC6887, which has antifungal activity associated with a halophyte.</title>
        <authorList>
            <person name="Khan A."/>
            <person name="Khan H."/>
            <person name="Chung E.J."/>
            <person name="Hossain M.T."/>
            <person name="Chung Y.R."/>
        </authorList>
    </citation>
    <scope>NUCLEOTIDE SEQUENCE [LARGE SCALE GENOMIC DNA]</scope>
    <source>
        <strain evidence="3">YC6887</strain>
    </source>
</reference>
<dbReference type="KEGG" id="mey:TM49_21355"/>
<dbReference type="Pfam" id="PF04264">
    <property type="entry name" value="YceI"/>
    <property type="match status" value="1"/>
</dbReference>